<protein>
    <submittedName>
        <fullName evidence="1">Uncharacterized protein</fullName>
    </submittedName>
</protein>
<name>A0A0S4UF92_RALSL</name>
<evidence type="ECO:0000313" key="1">
    <source>
        <dbReference type="EMBL" id="CUV20853.1"/>
    </source>
</evidence>
<gene>
    <name evidence="1" type="ORF">PSS4_v1_1800003</name>
</gene>
<organism evidence="1">
    <name type="scientific">Ralstonia solanacearum</name>
    <name type="common">Pseudomonas solanacearum</name>
    <dbReference type="NCBI Taxonomy" id="305"/>
    <lineage>
        <taxon>Bacteria</taxon>
        <taxon>Pseudomonadati</taxon>
        <taxon>Pseudomonadota</taxon>
        <taxon>Betaproteobacteria</taxon>
        <taxon>Burkholderiales</taxon>
        <taxon>Burkholderiaceae</taxon>
        <taxon>Ralstonia</taxon>
        <taxon>Ralstonia solanacearum species complex</taxon>
    </lineage>
</organism>
<proteinExistence type="predicted"/>
<accession>A0A0S4UF92</accession>
<reference evidence="1" key="1">
    <citation type="submission" date="2015-10" db="EMBL/GenBank/DDBJ databases">
        <authorList>
            <person name="Gilbert D.G."/>
        </authorList>
    </citation>
    <scope>NUCLEOTIDE SEQUENCE</scope>
    <source>
        <strain evidence="1">Phyl III-seqv23</strain>
    </source>
</reference>
<dbReference type="EMBL" id="LN899821">
    <property type="protein sequence ID" value="CUV20853.1"/>
    <property type="molecule type" value="Genomic_DNA"/>
</dbReference>
<dbReference type="AlphaFoldDB" id="A0A0S4UF92"/>
<sequence>MRLPFSVQVDFVLMLGRRTHESALSRLARSAAAMRVGLANRVDAGADVRVRIGSIQDAGCQRSDGVGGGLKSARMGQPTPATTTVTVIIGLESYGPSPLLLAERSNSGLD</sequence>